<feature type="domain" description="CSD" evidence="4">
    <location>
        <begin position="2"/>
        <end position="67"/>
    </location>
</feature>
<dbReference type="PROSITE" id="PS51857">
    <property type="entry name" value="CSD_2"/>
    <property type="match status" value="1"/>
</dbReference>
<dbReference type="SMART" id="SM00357">
    <property type="entry name" value="CSP"/>
    <property type="match status" value="1"/>
</dbReference>
<keyword evidence="3" id="KW-1133">Transmembrane helix</keyword>
<feature type="transmembrane region" description="Helical" evidence="3">
    <location>
        <begin position="116"/>
        <end position="134"/>
    </location>
</feature>
<dbReference type="PANTHER" id="PTHR12962">
    <property type="entry name" value="CALCIUM-REGULATED HEAT STABLE PROTEIN CRHSP-24-RELATED"/>
    <property type="match status" value="1"/>
</dbReference>
<dbReference type="InterPro" id="IPR012340">
    <property type="entry name" value="NA-bd_OB-fold"/>
</dbReference>
<dbReference type="SUPFAM" id="SSF50249">
    <property type="entry name" value="Nucleic acid-binding proteins"/>
    <property type="match status" value="1"/>
</dbReference>
<gene>
    <name evidence="5" type="ORF">PRZ01_18525</name>
</gene>
<protein>
    <submittedName>
        <fullName evidence="5">DUF1294 domain-containing protein</fullName>
    </submittedName>
</protein>
<dbReference type="Gene3D" id="2.40.50.140">
    <property type="entry name" value="Nucleic acid-binding proteins"/>
    <property type="match status" value="1"/>
</dbReference>
<dbReference type="Pfam" id="PF00313">
    <property type="entry name" value="CSD"/>
    <property type="match status" value="1"/>
</dbReference>
<dbReference type="InterPro" id="IPR010718">
    <property type="entry name" value="DUF1294"/>
</dbReference>
<keyword evidence="6" id="KW-1185">Reference proteome</keyword>
<dbReference type="Proteomes" id="UP001219862">
    <property type="component" value="Unassembled WGS sequence"/>
</dbReference>
<evidence type="ECO:0000256" key="3">
    <source>
        <dbReference type="SAM" id="Phobius"/>
    </source>
</evidence>
<comment type="caution">
    <text evidence="5">The sequence shown here is derived from an EMBL/GenBank/DDBJ whole genome shotgun (WGS) entry which is preliminary data.</text>
</comment>
<comment type="subcellular location">
    <subcellularLocation>
        <location evidence="2">Cytoplasm</location>
    </subcellularLocation>
</comment>
<feature type="transmembrane region" description="Helical" evidence="3">
    <location>
        <begin position="92"/>
        <end position="110"/>
    </location>
</feature>
<dbReference type="EMBL" id="JAQQXS010000022">
    <property type="protein sequence ID" value="MDC8787188.1"/>
    <property type="molecule type" value="Genomic_DNA"/>
</dbReference>
<keyword evidence="1" id="KW-0597">Phosphoprotein</keyword>
<organism evidence="5 6">
    <name type="scientific">Roseateles koreensis</name>
    <dbReference type="NCBI Taxonomy" id="2987526"/>
    <lineage>
        <taxon>Bacteria</taxon>
        <taxon>Pseudomonadati</taxon>
        <taxon>Pseudomonadota</taxon>
        <taxon>Betaproteobacteria</taxon>
        <taxon>Burkholderiales</taxon>
        <taxon>Sphaerotilaceae</taxon>
        <taxon>Roseateles</taxon>
    </lineage>
</organism>
<evidence type="ECO:0000313" key="5">
    <source>
        <dbReference type="EMBL" id="MDC8787188.1"/>
    </source>
</evidence>
<keyword evidence="3" id="KW-0472">Membrane</keyword>
<feature type="transmembrane region" description="Helical" evidence="3">
    <location>
        <begin position="182"/>
        <end position="209"/>
    </location>
</feature>
<evidence type="ECO:0000313" key="6">
    <source>
        <dbReference type="Proteomes" id="UP001219862"/>
    </source>
</evidence>
<evidence type="ECO:0000256" key="2">
    <source>
        <dbReference type="RuleBase" id="RU000408"/>
    </source>
</evidence>
<evidence type="ECO:0000259" key="4">
    <source>
        <dbReference type="PROSITE" id="PS51857"/>
    </source>
</evidence>
<name>A0ABT5KW61_9BURK</name>
<dbReference type="InterPro" id="IPR002059">
    <property type="entry name" value="CSP_DNA-bd"/>
</dbReference>
<accession>A0ABT5KW61</accession>
<sequence length="211" mass="22844">MRQEGQLSQWDDAKGYGFIVPKAGGARVFAHIKDFALRAERPVLGSRLSFEVALDSQGKRRAVKVRLIPVKAATAAVAASAADVAGARRARALLLVPVFAAFYLACHLAWGLPPAVWGLYMALSLATFVVYAGDKRAARRGEWRVSEGTLHGLALAGGWPGALLAQQMLRHKSSKASFRRMFWCTVFGNWLMFVLAAAPAVRAALVAAIRR</sequence>
<dbReference type="RefSeq" id="WP_273598326.1">
    <property type="nucleotide sequence ID" value="NZ_JAQQXS010000022.1"/>
</dbReference>
<dbReference type="InterPro" id="IPR019844">
    <property type="entry name" value="CSD_CS"/>
</dbReference>
<dbReference type="PANTHER" id="PTHR12962:SF1">
    <property type="entry name" value="COLD SHOCK DOMAIN-CONTAINING PROTEIN CG9705"/>
    <property type="match status" value="1"/>
</dbReference>
<evidence type="ECO:0000256" key="1">
    <source>
        <dbReference type="ARBA" id="ARBA00022553"/>
    </source>
</evidence>
<dbReference type="InterPro" id="IPR052069">
    <property type="entry name" value="Ca-reg_mRNA-binding_domain"/>
</dbReference>
<dbReference type="PROSITE" id="PS00352">
    <property type="entry name" value="CSD_1"/>
    <property type="match status" value="1"/>
</dbReference>
<reference evidence="5 6" key="1">
    <citation type="submission" date="2022-10" db="EMBL/GenBank/DDBJ databases">
        <title>paucibacter sp. hw8 Genome sequencing.</title>
        <authorList>
            <person name="Park S."/>
        </authorList>
    </citation>
    <scope>NUCLEOTIDE SEQUENCE [LARGE SCALE GENOMIC DNA]</scope>
    <source>
        <strain evidence="6">hw8</strain>
    </source>
</reference>
<dbReference type="Pfam" id="PF06961">
    <property type="entry name" value="DUF1294"/>
    <property type="match status" value="1"/>
</dbReference>
<keyword evidence="3" id="KW-0812">Transmembrane</keyword>
<proteinExistence type="predicted"/>
<dbReference type="InterPro" id="IPR011129">
    <property type="entry name" value="CSD"/>
</dbReference>